<name>F2RDN1_STRVP</name>
<dbReference type="GO" id="GO:0005829">
    <property type="term" value="C:cytosol"/>
    <property type="evidence" value="ECO:0007669"/>
    <property type="project" value="TreeGrafter"/>
</dbReference>
<organism evidence="6 7">
    <name type="scientific">Streptomyces venezuelae (strain ATCC 10712 / CBS 650.69 / DSM 40230 / JCM 4526 / NBRC 13096 / PD 04745)</name>
    <dbReference type="NCBI Taxonomy" id="953739"/>
    <lineage>
        <taxon>Bacteria</taxon>
        <taxon>Bacillati</taxon>
        <taxon>Actinomycetota</taxon>
        <taxon>Actinomycetes</taxon>
        <taxon>Kitasatosporales</taxon>
        <taxon>Streptomycetaceae</taxon>
        <taxon>Streptomyces</taxon>
    </lineage>
</organism>
<dbReference type="InterPro" id="IPR020841">
    <property type="entry name" value="PKS_Beta-ketoAc_synthase_dom"/>
</dbReference>
<dbReference type="PANTHER" id="PTHR11712">
    <property type="entry name" value="POLYKETIDE SYNTHASE-RELATED"/>
    <property type="match status" value="1"/>
</dbReference>
<dbReference type="InterPro" id="IPR016039">
    <property type="entry name" value="Thiolase-like"/>
</dbReference>
<dbReference type="Pfam" id="PF02801">
    <property type="entry name" value="Ketoacyl-synt_C"/>
    <property type="match status" value="1"/>
</dbReference>
<keyword evidence="7" id="KW-1185">Reference proteome</keyword>
<dbReference type="InterPro" id="IPR014030">
    <property type="entry name" value="Ketoacyl_synth_N"/>
</dbReference>
<feature type="domain" description="Ketosynthase family 3 (KS3)" evidence="5">
    <location>
        <begin position="8"/>
        <end position="405"/>
    </location>
</feature>
<dbReference type="GO" id="GO:0006633">
    <property type="term" value="P:fatty acid biosynthetic process"/>
    <property type="evidence" value="ECO:0007669"/>
    <property type="project" value="TreeGrafter"/>
</dbReference>
<dbReference type="Gene3D" id="3.40.47.10">
    <property type="match status" value="1"/>
</dbReference>
<dbReference type="RefSeq" id="WP_015037418.1">
    <property type="nucleotide sequence ID" value="NC_018750.1"/>
</dbReference>
<reference evidence="6 7" key="1">
    <citation type="journal article" date="2011" name="BMC Genomics">
        <title>Genome-wide analysis of the role of GlnR in Streptomyces venezuelae provides new insights into global nitrogen regulation in actinomycetes.</title>
        <authorList>
            <person name="Pullan S.T."/>
            <person name="Bibb M.J."/>
            <person name="Merrick M."/>
        </authorList>
    </citation>
    <scope>NUCLEOTIDE SEQUENCE [LARGE SCALE GENOMIC DNA]</scope>
    <source>
        <strain evidence="7">ATCC 10712 / CBS 650.69 / DSM 40230 / JCM 4526 / NBRC 13096 / PD 04745</strain>
    </source>
</reference>
<dbReference type="Proteomes" id="UP000006854">
    <property type="component" value="Chromosome"/>
</dbReference>
<dbReference type="PANTHER" id="PTHR11712:SF336">
    <property type="entry name" value="3-OXOACYL-[ACYL-CARRIER-PROTEIN] SYNTHASE, MITOCHONDRIAL"/>
    <property type="match status" value="1"/>
</dbReference>
<comment type="similarity">
    <text evidence="1 3">Belongs to the thiolase-like superfamily. Beta-ketoacyl-ACP synthases family.</text>
</comment>
<evidence type="ECO:0000313" key="7">
    <source>
        <dbReference type="Proteomes" id="UP000006854"/>
    </source>
</evidence>
<evidence type="ECO:0000256" key="1">
    <source>
        <dbReference type="ARBA" id="ARBA00008467"/>
    </source>
</evidence>
<dbReference type="SMART" id="SM00825">
    <property type="entry name" value="PKS_KS"/>
    <property type="match status" value="1"/>
</dbReference>
<keyword evidence="2 3" id="KW-0808">Transferase</keyword>
<evidence type="ECO:0000256" key="3">
    <source>
        <dbReference type="RuleBase" id="RU003694"/>
    </source>
</evidence>
<dbReference type="PROSITE" id="PS52004">
    <property type="entry name" value="KS3_2"/>
    <property type="match status" value="1"/>
</dbReference>
<gene>
    <name evidence="6" type="ordered locus">SVEN_6237</name>
</gene>
<feature type="region of interest" description="Disordered" evidence="4">
    <location>
        <begin position="409"/>
        <end position="434"/>
    </location>
</feature>
<evidence type="ECO:0000259" key="5">
    <source>
        <dbReference type="PROSITE" id="PS52004"/>
    </source>
</evidence>
<dbReference type="SUPFAM" id="SSF53901">
    <property type="entry name" value="Thiolase-like"/>
    <property type="match status" value="2"/>
</dbReference>
<dbReference type="PATRIC" id="fig|953739.5.peg.1444"/>
<feature type="compositionally biased region" description="Low complexity" evidence="4">
    <location>
        <begin position="421"/>
        <end position="434"/>
    </location>
</feature>
<dbReference type="Pfam" id="PF00109">
    <property type="entry name" value="ketoacyl-synt"/>
    <property type="match status" value="1"/>
</dbReference>
<evidence type="ECO:0000256" key="2">
    <source>
        <dbReference type="ARBA" id="ARBA00022679"/>
    </source>
</evidence>
<keyword evidence="6" id="KW-0012">Acyltransferase</keyword>
<evidence type="ECO:0000313" key="6">
    <source>
        <dbReference type="EMBL" id="CCA59523.1"/>
    </source>
</evidence>
<dbReference type="InterPro" id="IPR000794">
    <property type="entry name" value="Beta-ketoacyl_synthase"/>
</dbReference>
<dbReference type="OrthoDB" id="9808669at2"/>
<dbReference type="EMBL" id="FR845719">
    <property type="protein sequence ID" value="CCA59523.1"/>
    <property type="molecule type" value="Genomic_DNA"/>
</dbReference>
<dbReference type="GO" id="GO:0004315">
    <property type="term" value="F:3-oxoacyl-[acyl-carrier-protein] synthase activity"/>
    <property type="evidence" value="ECO:0007669"/>
    <property type="project" value="UniProtKB-EC"/>
</dbReference>
<evidence type="ECO:0000256" key="4">
    <source>
        <dbReference type="SAM" id="MobiDB-lite"/>
    </source>
</evidence>
<dbReference type="HOGENOM" id="CLU_000022_69_0_11"/>
<sequence length="434" mass="45096">MSTERRRPHRVVVTGLGTVTSIGTSATEFLTGLRTGRSGVKPITAFDTTGYAYANGCEIEGFDPSEWIERVDPGELGRAGQFSVAAARMAVSDAGMALEELRSRRVLVSVGTTDGESHDLDGLMESQLASGPEHLDPVVARRSSAGMLSSSIVRELELRDVEAVTIPTACAAGNYAIGSGFDAIRSGEVDVALSGGADAVCRKTFTGFYRLGTIAPEVCQPFDVDRQGILTGEGAGILFLESLESALARGARIYAEILGYGLNCDAHHPVAPDRDSLAACIELAHRNAGVKPEDIDFISAHGTGTKANDVTEAGAIRQVFADPPPTVSIKAMLGHTMGAASALASAACALAITEGFIPPTINHRRTDPECGLDPVPNEARPADVRIVQNNALAFAGNNAVVILARYEPDTTGPSGGTVRSAPDTADGHATGTAA</sequence>
<dbReference type="CDD" id="cd00834">
    <property type="entry name" value="KAS_I_II"/>
    <property type="match status" value="1"/>
</dbReference>
<proteinExistence type="inferred from homology"/>
<dbReference type="KEGG" id="sve:SVEN_6237"/>
<protein>
    <submittedName>
        <fullName evidence="6">3-oxoacyl-[acyl-carrier-protein] synthase, KASII</fullName>
        <ecNumber evidence="6">2.3.1.41</ecNumber>
    </submittedName>
</protein>
<dbReference type="EC" id="2.3.1.41" evidence="6"/>
<dbReference type="STRING" id="953739.SVEN_6237"/>
<dbReference type="GeneID" id="51866768"/>
<dbReference type="AlphaFoldDB" id="F2RDN1"/>
<accession>F2RDN1</accession>
<dbReference type="InterPro" id="IPR014031">
    <property type="entry name" value="Ketoacyl_synth_C"/>
</dbReference>
<dbReference type="eggNOG" id="COG0304">
    <property type="taxonomic scope" value="Bacteria"/>
</dbReference>